<dbReference type="PANTHER" id="PTHR10827">
    <property type="entry name" value="RETICULOCALBIN"/>
    <property type="match status" value="1"/>
</dbReference>
<feature type="chain" id="PRO_5014712112" description="EF-hand domain-containing protein" evidence="4">
    <location>
        <begin position="24"/>
        <end position="190"/>
    </location>
</feature>
<dbReference type="InterPro" id="IPR002048">
    <property type="entry name" value="EF_hand_dom"/>
</dbReference>
<feature type="signal peptide" evidence="4">
    <location>
        <begin position="1"/>
        <end position="23"/>
    </location>
</feature>
<evidence type="ECO:0000256" key="4">
    <source>
        <dbReference type="SAM" id="SignalP"/>
    </source>
</evidence>
<evidence type="ECO:0000256" key="2">
    <source>
        <dbReference type="ARBA" id="ARBA00022737"/>
    </source>
</evidence>
<dbReference type="RefSeq" id="WP_062153569.1">
    <property type="nucleotide sequence ID" value="NZ_CP012373.2"/>
</dbReference>
<protein>
    <recommendedName>
        <fullName evidence="5">EF-hand domain-containing protein</fullName>
    </recommendedName>
</protein>
<organism evidence="6 7">
    <name type="scientific">Beggiatoa leptomitoformis</name>
    <dbReference type="NCBI Taxonomy" id="288004"/>
    <lineage>
        <taxon>Bacteria</taxon>
        <taxon>Pseudomonadati</taxon>
        <taxon>Pseudomonadota</taxon>
        <taxon>Gammaproteobacteria</taxon>
        <taxon>Thiotrichales</taxon>
        <taxon>Thiotrichaceae</taxon>
        <taxon>Beggiatoa</taxon>
    </lineage>
</organism>
<feature type="domain" description="EF-hand" evidence="5">
    <location>
        <begin position="146"/>
        <end position="181"/>
    </location>
</feature>
<reference evidence="7" key="1">
    <citation type="submission" date="2016-12" db="EMBL/GenBank/DDBJ databases">
        <title>Complete Genome Sequence of Beggiatoa leptomitiformis D-401.</title>
        <authorList>
            <person name="Fomenkov A."/>
            <person name="Vincze T."/>
            <person name="Grabovich M."/>
            <person name="Anton B.P."/>
            <person name="Dubinina G."/>
            <person name="Orlova M."/>
            <person name="Belousova E."/>
            <person name="Roberts R.J."/>
        </authorList>
    </citation>
    <scope>NUCLEOTIDE SEQUENCE [LARGE SCALE GENOMIC DNA]</scope>
    <source>
        <strain evidence="7">D-401</strain>
    </source>
</reference>
<dbReference type="Pfam" id="PF13833">
    <property type="entry name" value="EF-hand_8"/>
    <property type="match status" value="1"/>
</dbReference>
<dbReference type="Pfam" id="PF13499">
    <property type="entry name" value="EF-hand_7"/>
    <property type="match status" value="1"/>
</dbReference>
<dbReference type="Gene3D" id="1.10.238.10">
    <property type="entry name" value="EF-hand"/>
    <property type="match status" value="3"/>
</dbReference>
<keyword evidence="4" id="KW-0732">Signal</keyword>
<evidence type="ECO:0000256" key="3">
    <source>
        <dbReference type="SAM" id="MobiDB-lite"/>
    </source>
</evidence>
<keyword evidence="1" id="KW-0479">Metal-binding</keyword>
<dbReference type="Proteomes" id="UP000234271">
    <property type="component" value="Chromosome"/>
</dbReference>
<accession>A0A2N9YFC9</accession>
<dbReference type="InterPro" id="IPR018247">
    <property type="entry name" value="EF_Hand_1_Ca_BS"/>
</dbReference>
<evidence type="ECO:0000313" key="6">
    <source>
        <dbReference type="EMBL" id="AUI69177.1"/>
    </source>
</evidence>
<name>A0A2N9YFC9_9GAMM</name>
<dbReference type="InterPro" id="IPR011992">
    <property type="entry name" value="EF-hand-dom_pair"/>
</dbReference>
<keyword evidence="2" id="KW-0677">Repeat</keyword>
<gene>
    <name evidence="6" type="ORF">BLE401_11030</name>
</gene>
<dbReference type="PANTHER" id="PTHR10827:SF98">
    <property type="entry name" value="45 KDA CALCIUM-BINDING PROTEIN"/>
    <property type="match status" value="1"/>
</dbReference>
<feature type="region of interest" description="Disordered" evidence="3">
    <location>
        <begin position="167"/>
        <end position="190"/>
    </location>
</feature>
<dbReference type="PROSITE" id="PS50222">
    <property type="entry name" value="EF_HAND_2"/>
    <property type="match status" value="1"/>
</dbReference>
<dbReference type="SUPFAM" id="SSF47473">
    <property type="entry name" value="EF-hand"/>
    <property type="match status" value="1"/>
</dbReference>
<dbReference type="AlphaFoldDB" id="A0A2N9YFC9"/>
<evidence type="ECO:0000313" key="7">
    <source>
        <dbReference type="Proteomes" id="UP000234271"/>
    </source>
</evidence>
<dbReference type="OrthoDB" id="5703633at2"/>
<keyword evidence="7" id="KW-1185">Reference proteome</keyword>
<dbReference type="GO" id="GO:0005509">
    <property type="term" value="F:calcium ion binding"/>
    <property type="evidence" value="ECO:0007669"/>
    <property type="project" value="InterPro"/>
</dbReference>
<evidence type="ECO:0000259" key="5">
    <source>
        <dbReference type="PROSITE" id="PS50222"/>
    </source>
</evidence>
<dbReference type="EMBL" id="CP018889">
    <property type="protein sequence ID" value="AUI69177.1"/>
    <property type="molecule type" value="Genomic_DNA"/>
</dbReference>
<proteinExistence type="predicted"/>
<sequence>MLNRTRRYTTLMLALSATVPVFAQGPGNPPPLPAEIIAQYDTDQDGVLSETEMQAMRTAEFKSADVNGDGNLSLTELQGFESSKKSERLNHEFGNLDADSNGVISAAEFVANQPEESSATLATLFGLADTNADAGLSLTEFAALKGEEGHLWQHFAHLDSDGNGVISQDEFTALPPAPPGGEGRGARPAR</sequence>
<dbReference type="PROSITE" id="PS00018">
    <property type="entry name" value="EF_HAND_1"/>
    <property type="match status" value="3"/>
</dbReference>
<evidence type="ECO:0000256" key="1">
    <source>
        <dbReference type="ARBA" id="ARBA00022723"/>
    </source>
</evidence>